<proteinExistence type="inferred from homology"/>
<evidence type="ECO:0000256" key="2">
    <source>
        <dbReference type="ARBA" id="ARBA00004852"/>
    </source>
</evidence>
<dbReference type="NCBIfam" id="TIGR00670">
    <property type="entry name" value="asp_carb_tr"/>
    <property type="match status" value="1"/>
</dbReference>
<protein>
    <recommendedName>
        <fullName evidence="8">Aspartate carbamoyltransferase</fullName>
        <ecNumber evidence="8">2.1.3.2</ecNumber>
    </recommendedName>
    <alternativeName>
        <fullName evidence="8">Aspartate transcarbamylase</fullName>
        <shortName evidence="8">ATCase</shortName>
    </alternativeName>
</protein>
<feature type="domain" description="Aspartate/ornithine carbamoyltransferase Asp/Orn-binding" evidence="9">
    <location>
        <begin position="164"/>
        <end position="308"/>
    </location>
</feature>
<evidence type="ECO:0000256" key="7">
    <source>
        <dbReference type="ARBA" id="ARBA00048859"/>
    </source>
</evidence>
<comment type="catalytic activity">
    <reaction evidence="7 8">
        <text>carbamoyl phosphate + L-aspartate = N-carbamoyl-L-aspartate + phosphate + H(+)</text>
        <dbReference type="Rhea" id="RHEA:20013"/>
        <dbReference type="ChEBI" id="CHEBI:15378"/>
        <dbReference type="ChEBI" id="CHEBI:29991"/>
        <dbReference type="ChEBI" id="CHEBI:32814"/>
        <dbReference type="ChEBI" id="CHEBI:43474"/>
        <dbReference type="ChEBI" id="CHEBI:58228"/>
        <dbReference type="EC" id="2.1.3.2"/>
    </reaction>
</comment>
<accession>A0ABU4YJ96</accession>
<evidence type="ECO:0000256" key="1">
    <source>
        <dbReference type="ARBA" id="ARBA00003822"/>
    </source>
</evidence>
<comment type="similarity">
    <text evidence="3 8">Belongs to the aspartate/ornithine carbamoyltransferase superfamily. ATCase family.</text>
</comment>
<keyword evidence="5 8" id="KW-0665">Pyrimidine biosynthesis</keyword>
<dbReference type="GO" id="GO:0004070">
    <property type="term" value="F:aspartate carbamoyltransferase activity"/>
    <property type="evidence" value="ECO:0007669"/>
    <property type="project" value="UniProtKB-EC"/>
</dbReference>
<dbReference type="HAMAP" id="MF_00001">
    <property type="entry name" value="Asp_carb_tr"/>
    <property type="match status" value="1"/>
</dbReference>
<evidence type="ECO:0000259" key="9">
    <source>
        <dbReference type="Pfam" id="PF00185"/>
    </source>
</evidence>
<feature type="binding site" evidence="8">
    <location>
        <position position="272"/>
    </location>
    <ligand>
        <name>carbamoyl phosphate</name>
        <dbReference type="ChEBI" id="CHEBI:58228"/>
    </ligand>
</feature>
<evidence type="ECO:0000256" key="6">
    <source>
        <dbReference type="ARBA" id="ARBA00043884"/>
    </source>
</evidence>
<feature type="binding site" evidence="8">
    <location>
        <position position="146"/>
    </location>
    <ligand>
        <name>carbamoyl phosphate</name>
        <dbReference type="ChEBI" id="CHEBI:58228"/>
    </ligand>
</feature>
<comment type="caution">
    <text evidence="11">The sequence shown here is derived from an EMBL/GenBank/DDBJ whole genome shotgun (WGS) entry which is preliminary data.</text>
</comment>
<feature type="binding site" evidence="8">
    <location>
        <position position="93"/>
    </location>
    <ligand>
        <name>L-aspartate</name>
        <dbReference type="ChEBI" id="CHEBI:29991"/>
    </ligand>
</feature>
<keyword evidence="4 8" id="KW-0808">Transferase</keyword>
<dbReference type="Pfam" id="PF00185">
    <property type="entry name" value="OTCace"/>
    <property type="match status" value="1"/>
</dbReference>
<evidence type="ECO:0000313" key="12">
    <source>
        <dbReference type="Proteomes" id="UP001280156"/>
    </source>
</evidence>
<comment type="subunit">
    <text evidence="8">Heterododecamer (2C3:3R2) of six catalytic PyrB chains organized as two trimers (C3), and six regulatory PyrI chains organized as three dimers (R2).</text>
</comment>
<dbReference type="Proteomes" id="UP001280156">
    <property type="component" value="Unassembled WGS sequence"/>
</dbReference>
<dbReference type="RefSeq" id="WP_126082627.1">
    <property type="nucleotide sequence ID" value="NZ_JAVIIU010000005.1"/>
</dbReference>
<dbReference type="Pfam" id="PF02729">
    <property type="entry name" value="OTCace_N"/>
    <property type="match status" value="1"/>
</dbReference>
<reference evidence="11 12" key="1">
    <citation type="submission" date="2023-08" db="EMBL/GenBank/DDBJ databases">
        <title>Implementing the SeqCode for naming new Mesorhizobium species isolated from Vachellia karroo root nodules.</title>
        <authorList>
            <person name="Van Lill M."/>
        </authorList>
    </citation>
    <scope>NUCLEOTIDE SEQUENCE [LARGE SCALE GENOMIC DNA]</scope>
    <source>
        <strain evidence="11 12">VK2B</strain>
    </source>
</reference>
<evidence type="ECO:0000256" key="3">
    <source>
        <dbReference type="ARBA" id="ARBA00008896"/>
    </source>
</evidence>
<dbReference type="PRINTS" id="PR00100">
    <property type="entry name" value="AOTCASE"/>
</dbReference>
<feature type="binding site" evidence="8">
    <location>
        <position position="66"/>
    </location>
    <ligand>
        <name>carbamoyl phosphate</name>
        <dbReference type="ChEBI" id="CHEBI:58228"/>
    </ligand>
</feature>
<dbReference type="InterPro" id="IPR006131">
    <property type="entry name" value="Asp_carbamoyltransf_Asp/Orn-bd"/>
</dbReference>
<evidence type="ECO:0000256" key="8">
    <source>
        <dbReference type="HAMAP-Rule" id="MF_00001"/>
    </source>
</evidence>
<dbReference type="EC" id="2.1.3.2" evidence="8"/>
<evidence type="ECO:0000259" key="10">
    <source>
        <dbReference type="Pfam" id="PF02729"/>
    </source>
</evidence>
<evidence type="ECO:0000256" key="5">
    <source>
        <dbReference type="ARBA" id="ARBA00022975"/>
    </source>
</evidence>
<feature type="domain" description="Aspartate/ornithine carbamoyltransferase carbamoyl-P binding" evidence="10">
    <location>
        <begin position="13"/>
        <end position="155"/>
    </location>
</feature>
<evidence type="ECO:0000313" key="11">
    <source>
        <dbReference type="EMBL" id="MDX8486353.1"/>
    </source>
</evidence>
<feature type="binding site" evidence="8">
    <location>
        <position position="65"/>
    </location>
    <ligand>
        <name>carbamoyl phosphate</name>
        <dbReference type="ChEBI" id="CHEBI:58228"/>
    </ligand>
</feature>
<feature type="binding site" evidence="8">
    <location>
        <position position="115"/>
    </location>
    <ligand>
        <name>carbamoyl phosphate</name>
        <dbReference type="ChEBI" id="CHEBI:58228"/>
    </ligand>
</feature>
<feature type="binding site" evidence="8">
    <location>
        <position position="230"/>
    </location>
    <ligand>
        <name>L-aspartate</name>
        <dbReference type="ChEBI" id="CHEBI:29991"/>
    </ligand>
</feature>
<evidence type="ECO:0000256" key="4">
    <source>
        <dbReference type="ARBA" id="ARBA00022679"/>
    </source>
</evidence>
<feature type="binding site" evidence="8">
    <location>
        <position position="176"/>
    </location>
    <ligand>
        <name>L-aspartate</name>
        <dbReference type="ChEBI" id="CHEBI:29991"/>
    </ligand>
</feature>
<dbReference type="PANTHER" id="PTHR45753">
    <property type="entry name" value="ORNITHINE CARBAMOYLTRANSFERASE, MITOCHONDRIAL"/>
    <property type="match status" value="1"/>
</dbReference>
<organism evidence="11 12">
    <name type="scientific">Mesorhizobium humile</name>
    <dbReference type="NCBI Taxonomy" id="3072313"/>
    <lineage>
        <taxon>Bacteria</taxon>
        <taxon>Pseudomonadati</taxon>
        <taxon>Pseudomonadota</taxon>
        <taxon>Alphaproteobacteria</taxon>
        <taxon>Hyphomicrobiales</taxon>
        <taxon>Phyllobacteriaceae</taxon>
        <taxon>Mesorhizobium</taxon>
    </lineage>
</organism>
<feature type="binding site" evidence="8">
    <location>
        <position position="271"/>
    </location>
    <ligand>
        <name>carbamoyl phosphate</name>
        <dbReference type="ChEBI" id="CHEBI:58228"/>
    </ligand>
</feature>
<dbReference type="PROSITE" id="PS00097">
    <property type="entry name" value="CARBAMOYLTRANSFERASE"/>
    <property type="match status" value="1"/>
</dbReference>
<comment type="function">
    <text evidence="1">Reversibly catalyzes the transfer of the carbamoyl group from carbamoyl phosphate (CP) to the N(epsilon) atom of ornithine (ORN) to produce L-citrulline.</text>
</comment>
<dbReference type="PANTHER" id="PTHR45753:SF6">
    <property type="entry name" value="ASPARTATE CARBAMOYLTRANSFERASE"/>
    <property type="match status" value="1"/>
</dbReference>
<dbReference type="InterPro" id="IPR006130">
    <property type="entry name" value="Asp/Orn_carbamoylTrfase"/>
</dbReference>
<dbReference type="PRINTS" id="PR00101">
    <property type="entry name" value="ATCASE"/>
</dbReference>
<dbReference type="Gene3D" id="3.40.50.1370">
    <property type="entry name" value="Aspartate/ornithine carbamoyltransferase"/>
    <property type="match status" value="2"/>
</dbReference>
<dbReference type="SUPFAM" id="SSF53671">
    <property type="entry name" value="Aspartate/ornithine carbamoyltransferase"/>
    <property type="match status" value="1"/>
</dbReference>
<gene>
    <name evidence="8" type="primary">pyrB</name>
    <name evidence="11" type="ORF">RFM52_14190</name>
</gene>
<dbReference type="NCBIfam" id="NF002032">
    <property type="entry name" value="PRK00856.1"/>
    <property type="match status" value="1"/>
</dbReference>
<dbReference type="EMBL" id="JAVIIV010000008">
    <property type="protein sequence ID" value="MDX8486353.1"/>
    <property type="molecule type" value="Genomic_DNA"/>
</dbReference>
<feature type="binding site" evidence="8">
    <location>
        <position position="143"/>
    </location>
    <ligand>
        <name>carbamoyl phosphate</name>
        <dbReference type="ChEBI" id="CHEBI:58228"/>
    </ligand>
</feature>
<dbReference type="InterPro" id="IPR036901">
    <property type="entry name" value="Asp/Orn_carbamoylTrfase_sf"/>
</dbReference>
<dbReference type="InterPro" id="IPR002082">
    <property type="entry name" value="Asp_carbamoyltransf"/>
</dbReference>
<comment type="pathway">
    <text evidence="2 8">Pyrimidine metabolism; UMP biosynthesis via de novo pathway; (S)-dihydroorotate from bicarbonate: step 2/3.</text>
</comment>
<sequence>MTDASSLPLFPHRHLLGIRDLSPADIELLLDRADQAVAISRQSEKKTSTLRGRTQINLFYEASTRTQSSFELAGKRLGADVMNMSVASSSVKKGETLIDTAMTLNAMRPDILIIRHQSAGAAALLAQKVGCSVVNAGDGAHEHPTQALLDALTIRRAKGPLSKLIVAICGDILHSRVARSNIMLLNALGAQVRVVAPSTLLPSGIDRMGVIVARSMAEGLKDADVVMMLRLQRERMEGAFVPSIREYFRYFGLDAEKLKAAKDDALVMHPGPMNRGVEIASEIADGPQSVIQEQVEMGVAVRMAVMEALLDPRRNHEGRGA</sequence>
<comment type="function">
    <text evidence="6 8">Catalyzes the condensation of carbamoyl phosphate and aspartate to form carbamoyl aspartate and inorganic phosphate, the committed step in the de novo pyrimidine nucleotide biosynthesis pathway.</text>
</comment>
<name>A0ABU4YJ96_9HYPH</name>
<keyword evidence="12" id="KW-1185">Reference proteome</keyword>
<dbReference type="InterPro" id="IPR006132">
    <property type="entry name" value="Asp/Orn_carbamoyltranf_P-bd"/>
</dbReference>